<evidence type="ECO:0008006" key="4">
    <source>
        <dbReference type="Google" id="ProtNLM"/>
    </source>
</evidence>
<reference evidence="2" key="1">
    <citation type="submission" date="2020-12" db="EMBL/GenBank/DDBJ databases">
        <title>Pontibaca salina gen. nov., sp. nov., isolated from marine sediment.</title>
        <authorList>
            <person name="Bo J."/>
            <person name="Wang S."/>
            <person name="Song X."/>
            <person name="Du Z."/>
        </authorList>
    </citation>
    <scope>NUCLEOTIDE SEQUENCE</scope>
    <source>
        <strain evidence="2">S1109L</strain>
    </source>
</reference>
<organism evidence="2 3">
    <name type="scientific">Pontibaca salina</name>
    <dbReference type="NCBI Taxonomy" id="2795731"/>
    <lineage>
        <taxon>Bacteria</taxon>
        <taxon>Pseudomonadati</taxon>
        <taxon>Pseudomonadota</taxon>
        <taxon>Alphaproteobacteria</taxon>
        <taxon>Rhodobacterales</taxon>
        <taxon>Roseobacteraceae</taxon>
        <taxon>Pontibaca</taxon>
    </lineage>
</organism>
<dbReference type="AlphaFoldDB" id="A0A934HJV8"/>
<dbReference type="Proteomes" id="UP000613255">
    <property type="component" value="Unassembled WGS sequence"/>
</dbReference>
<evidence type="ECO:0000256" key="1">
    <source>
        <dbReference type="SAM" id="SignalP"/>
    </source>
</evidence>
<accession>A0A934HJV8</accession>
<feature type="chain" id="PRO_5037372889" description="Lipoprotein" evidence="1">
    <location>
        <begin position="21"/>
        <end position="122"/>
    </location>
</feature>
<protein>
    <recommendedName>
        <fullName evidence="4">Lipoprotein</fullName>
    </recommendedName>
</protein>
<comment type="caution">
    <text evidence="2">The sequence shown here is derived from an EMBL/GenBank/DDBJ whole genome shotgun (WGS) entry which is preliminary data.</text>
</comment>
<feature type="signal peptide" evidence="1">
    <location>
        <begin position="1"/>
        <end position="20"/>
    </location>
</feature>
<keyword evidence="1" id="KW-0732">Signal</keyword>
<dbReference type="RefSeq" id="WP_198685536.1">
    <property type="nucleotide sequence ID" value="NZ_JAEIJD010000003.1"/>
</dbReference>
<name>A0A934HJV8_9RHOB</name>
<gene>
    <name evidence="2" type="ORF">JAO82_06460</name>
</gene>
<dbReference type="EMBL" id="JAEIJD010000003">
    <property type="protein sequence ID" value="MBI6629524.1"/>
    <property type="molecule type" value="Genomic_DNA"/>
</dbReference>
<evidence type="ECO:0000313" key="2">
    <source>
        <dbReference type="EMBL" id="MBI6629524.1"/>
    </source>
</evidence>
<evidence type="ECO:0000313" key="3">
    <source>
        <dbReference type="Proteomes" id="UP000613255"/>
    </source>
</evidence>
<sequence length="122" mass="13632">MSSVQRSALCLFAIGLAALAACGTPEYRAERKHCEAEWMLKIPPVYRQETVTKYRSERRPTGETKCESKGDTLLCQPVMEIVSVPYSALETVDIRKAQRAPQIESCAARACTARYGNRECKT</sequence>
<keyword evidence="3" id="KW-1185">Reference proteome</keyword>
<proteinExistence type="predicted"/>
<dbReference type="PROSITE" id="PS51257">
    <property type="entry name" value="PROKAR_LIPOPROTEIN"/>
    <property type="match status" value="1"/>
</dbReference>